<evidence type="ECO:0000313" key="2">
    <source>
        <dbReference type="EMBL" id="BBM85068.1"/>
    </source>
</evidence>
<dbReference type="OrthoDB" id="220575at2"/>
<feature type="transmembrane region" description="Helical" evidence="1">
    <location>
        <begin position="462"/>
        <end position="485"/>
    </location>
</feature>
<feature type="transmembrane region" description="Helical" evidence="1">
    <location>
        <begin position="522"/>
        <end position="545"/>
    </location>
</feature>
<reference evidence="2 3" key="1">
    <citation type="submission" date="2019-08" db="EMBL/GenBank/DDBJ databases">
        <title>Complete genome sequence of Candidatus Uab amorphum.</title>
        <authorList>
            <person name="Shiratori T."/>
            <person name="Suzuki S."/>
            <person name="Kakizawa Y."/>
            <person name="Ishida K."/>
        </authorList>
    </citation>
    <scope>NUCLEOTIDE SEQUENCE [LARGE SCALE GENOMIC DNA]</scope>
    <source>
        <strain evidence="2 3">SRT547</strain>
    </source>
</reference>
<keyword evidence="3" id="KW-1185">Reference proteome</keyword>
<keyword evidence="1" id="KW-1133">Transmembrane helix</keyword>
<feature type="transmembrane region" description="Helical" evidence="1">
    <location>
        <begin position="949"/>
        <end position="970"/>
    </location>
</feature>
<dbReference type="GO" id="GO:0042910">
    <property type="term" value="F:xenobiotic transmembrane transporter activity"/>
    <property type="evidence" value="ECO:0007669"/>
    <property type="project" value="TreeGrafter"/>
</dbReference>
<dbReference type="InterPro" id="IPR001036">
    <property type="entry name" value="Acrflvin-R"/>
</dbReference>
<dbReference type="AlphaFoldDB" id="A0A5S9INB7"/>
<dbReference type="SUPFAM" id="SSF82714">
    <property type="entry name" value="Multidrug efflux transporter AcrB TolC docking domain, DN and DC subdomains"/>
    <property type="match status" value="2"/>
</dbReference>
<keyword evidence="1" id="KW-0472">Membrane</keyword>
<dbReference type="InterPro" id="IPR027463">
    <property type="entry name" value="AcrB_DN_DC_subdom"/>
</dbReference>
<dbReference type="PANTHER" id="PTHR32063">
    <property type="match status" value="1"/>
</dbReference>
<feature type="transmembrane region" description="Helical" evidence="1">
    <location>
        <begin position="853"/>
        <end position="872"/>
    </location>
</feature>
<dbReference type="Gene3D" id="3.30.2090.10">
    <property type="entry name" value="Multidrug efflux transporter AcrB TolC docking domain, DN and DC subdomains"/>
    <property type="match status" value="2"/>
</dbReference>
<dbReference type="Gene3D" id="3.30.70.1320">
    <property type="entry name" value="Multidrug efflux transporter AcrB pore domain like"/>
    <property type="match status" value="1"/>
</dbReference>
<dbReference type="RefSeq" id="WP_151969188.1">
    <property type="nucleotide sequence ID" value="NZ_AP019860.1"/>
</dbReference>
<dbReference type="GO" id="GO:0005886">
    <property type="term" value="C:plasma membrane"/>
    <property type="evidence" value="ECO:0007669"/>
    <property type="project" value="TreeGrafter"/>
</dbReference>
<name>A0A5S9INB7_UABAM</name>
<feature type="transmembrane region" description="Helical" evidence="1">
    <location>
        <begin position="982"/>
        <end position="1008"/>
    </location>
</feature>
<dbReference type="Gene3D" id="1.20.1640.10">
    <property type="entry name" value="Multidrug efflux transporter AcrB transmembrane domain"/>
    <property type="match status" value="2"/>
</dbReference>
<accession>A0A5S9INB7</accession>
<dbReference type="Gene3D" id="3.30.70.1440">
    <property type="entry name" value="Multidrug efflux transporter AcrB pore domain"/>
    <property type="match status" value="1"/>
</dbReference>
<sequence>MDRQGKNFSALVVRRPVLIIVINLLIIIAGGAAMFGIDIRELPNVDRPTVSVRAFYDGASPETMDAEVTRVIEGAIARVNGVRNIRSSSEENNCRIRIEFQPGVDLTDAANDIREAINRNRRQLPEDVEEVFVVKADDDAEPIIQLSAVSNTLSKDELAQKIEKDIMPAFLSIQGVAEVRLSGNQKRELRVLLKPTQMAKLKINVSLVENVLRNARLDIPAGSYKSGDQELLVRANASMSTPQQIRKLILRDNVYLEDIAVVFFAPEEAESYARLNGSIVIGLDVVRQAGANTINISKDVDKQVDKINRRNRDVEIIKTADDAIFIEGAIKEVLVSLLFSVGIVILVIVLFIGSVRATLVPAVAIPISLIGTFSAIWLMGLSINLLTLLALVLATGLIVDDAIVVLENIQRHQKNGVKSMAAAVIGSQQVFFAVIATTVTLVSVFLPITFLPSQAGKLFREFGLVLSVSVIISSIVALTLCPMMASRLTIAEAEKTWFPMTKGILNFCGQIFSHFYRFSLKICIKFPVICLLSILVLCCGSWPVFQSLKQELVPKEDRGSVRIMLTGPDGASLPYSDRQAEKLEAIMYPYYKQGIITNIYTTVGQYDKNRSSIVATLKHWEERDINQLELTKEIQERLGEIPGAQARVRGGNSLGVRGGRGGLNIALLGNNYSEISAAADALVLAVESLPEVTDTRADFDTSQPELAFTINRRKTNDLGVDIVDIARTLRAMVDGYEVARLNIDDEEVPIILGSVDGAADDPEDLLNVFMVNDQQNLIPLLSFVDIKESGIAAELDRHKQRRAIEVDIGLKPDAVLSEVVREVEKIGEEILPSGVNILLLGDAADLGETSYELSITFGLAILIVFLVLAAQFESIGSAFIVIFTVPFGLSAAVYALYFTGQSINLYSQIGLVMLVGLMTKNSILFVEFMDQLREEGAEVKEAILRGAQIRLRPVMMTVLSTVVGSLPLVLSSGPGSEARSAIGWVIFGGLGLATFLTLYLTPIGYALIAPFVKPRSHAQKILETQLQEVQKIAS</sequence>
<feature type="transmembrane region" description="Helical" evidence="1">
    <location>
        <begin position="333"/>
        <end position="352"/>
    </location>
</feature>
<evidence type="ECO:0000313" key="3">
    <source>
        <dbReference type="Proteomes" id="UP000326354"/>
    </source>
</evidence>
<proteinExistence type="predicted"/>
<feature type="transmembrane region" description="Helical" evidence="1">
    <location>
        <begin position="12"/>
        <end position="37"/>
    </location>
</feature>
<dbReference type="Proteomes" id="UP000326354">
    <property type="component" value="Chromosome"/>
</dbReference>
<dbReference type="EMBL" id="AP019860">
    <property type="protein sequence ID" value="BBM85068.1"/>
    <property type="molecule type" value="Genomic_DNA"/>
</dbReference>
<protein>
    <submittedName>
        <fullName evidence="2">Multidrug transporter AcrB</fullName>
    </submittedName>
</protein>
<dbReference type="PRINTS" id="PR00702">
    <property type="entry name" value="ACRIFLAVINRP"/>
</dbReference>
<dbReference type="KEGG" id="uam:UABAM_03431"/>
<feature type="transmembrane region" description="Helical" evidence="1">
    <location>
        <begin position="905"/>
        <end position="928"/>
    </location>
</feature>
<dbReference type="Gene3D" id="3.30.70.1430">
    <property type="entry name" value="Multidrug efflux transporter AcrB pore domain"/>
    <property type="match status" value="2"/>
</dbReference>
<feature type="transmembrane region" description="Helical" evidence="1">
    <location>
        <begin position="879"/>
        <end position="899"/>
    </location>
</feature>
<dbReference type="PANTHER" id="PTHR32063:SF14">
    <property type="entry name" value="BLL4319 PROTEIN"/>
    <property type="match status" value="1"/>
</dbReference>
<gene>
    <name evidence="2" type="ORF">UABAM_03431</name>
</gene>
<organism evidence="2 3">
    <name type="scientific">Uabimicrobium amorphum</name>
    <dbReference type="NCBI Taxonomy" id="2596890"/>
    <lineage>
        <taxon>Bacteria</taxon>
        <taxon>Pseudomonadati</taxon>
        <taxon>Planctomycetota</taxon>
        <taxon>Candidatus Uabimicrobiia</taxon>
        <taxon>Candidatus Uabimicrobiales</taxon>
        <taxon>Candidatus Uabimicrobiaceae</taxon>
        <taxon>Candidatus Uabimicrobium</taxon>
    </lineage>
</organism>
<keyword evidence="1" id="KW-0812">Transmembrane</keyword>
<feature type="transmembrane region" description="Helical" evidence="1">
    <location>
        <begin position="359"/>
        <end position="379"/>
    </location>
</feature>
<feature type="transmembrane region" description="Helical" evidence="1">
    <location>
        <begin position="430"/>
        <end position="450"/>
    </location>
</feature>
<dbReference type="Pfam" id="PF00873">
    <property type="entry name" value="ACR_tran"/>
    <property type="match status" value="1"/>
</dbReference>
<evidence type="ECO:0000256" key="1">
    <source>
        <dbReference type="SAM" id="Phobius"/>
    </source>
</evidence>
<dbReference type="SUPFAM" id="SSF82693">
    <property type="entry name" value="Multidrug efflux transporter AcrB pore domain, PN1, PN2, PC1 and PC2 subdomains"/>
    <property type="match status" value="4"/>
</dbReference>
<feature type="transmembrane region" description="Helical" evidence="1">
    <location>
        <begin position="385"/>
        <end position="409"/>
    </location>
</feature>
<dbReference type="SUPFAM" id="SSF82866">
    <property type="entry name" value="Multidrug efflux transporter AcrB transmembrane domain"/>
    <property type="match status" value="2"/>
</dbReference>